<evidence type="ECO:0000313" key="5">
    <source>
        <dbReference type="Proteomes" id="UP001310022"/>
    </source>
</evidence>
<sequence>MTNEKPLLVPPHWLHQRLKDENVIILDATLPKVGQTLADVPHQGNIPGARRMDLQNVFVNKDSGLPNTIPTPEAFQEACRELGINNQHQLVIYDRHGFYSAPRAWWLFKLMGHEQVCILNGGFPRWEMEGYPVEEAYGKPVFAGNFVSEFNRKLYKSQADVLAGLVDKKQVVIDARSAVRYEGIEPEPRAGMRAGHMPGALNIHYAPVIQAVLNRNMDVLKAYFDPRMGHEQVTFSCGSGITACILAFGASLLGYEHWAVYDGSWSEWGANPELPIYQGAEVL</sequence>
<gene>
    <name evidence="4" type="ORF">PEDI_37010</name>
</gene>
<keyword evidence="1" id="KW-0808">Transferase</keyword>
<dbReference type="InterPro" id="IPR001763">
    <property type="entry name" value="Rhodanese-like_dom"/>
</dbReference>
<dbReference type="InterPro" id="IPR036873">
    <property type="entry name" value="Rhodanese-like_dom_sf"/>
</dbReference>
<proteinExistence type="predicted"/>
<name>A0AAN4VZV5_9BACT</name>
<keyword evidence="2" id="KW-0677">Repeat</keyword>
<dbReference type="SMART" id="SM00450">
    <property type="entry name" value="RHOD"/>
    <property type="match status" value="2"/>
</dbReference>
<accession>A0AAN4VZV5</accession>
<dbReference type="PANTHER" id="PTHR11364">
    <property type="entry name" value="THIOSULFATE SULFERTANSFERASE"/>
    <property type="match status" value="1"/>
</dbReference>
<dbReference type="Proteomes" id="UP001310022">
    <property type="component" value="Unassembled WGS sequence"/>
</dbReference>
<dbReference type="Gene3D" id="3.40.250.10">
    <property type="entry name" value="Rhodanese-like domain"/>
    <property type="match status" value="2"/>
</dbReference>
<reference evidence="4 5" key="1">
    <citation type="submission" date="2021-12" db="EMBL/GenBank/DDBJ databases">
        <title>Genome sequencing of bacteria with rrn-lacking chromosome and rrn-plasmid.</title>
        <authorList>
            <person name="Anda M."/>
            <person name="Iwasaki W."/>
        </authorList>
    </citation>
    <scope>NUCLEOTIDE SEQUENCE [LARGE SCALE GENOMIC DNA]</scope>
    <source>
        <strain evidence="4 5">NBRC 15940</strain>
    </source>
</reference>
<dbReference type="CDD" id="cd01448">
    <property type="entry name" value="TST_Repeat_1"/>
    <property type="match status" value="1"/>
</dbReference>
<evidence type="ECO:0000259" key="3">
    <source>
        <dbReference type="PROSITE" id="PS50206"/>
    </source>
</evidence>
<dbReference type="GO" id="GO:0004792">
    <property type="term" value="F:thiosulfate-cyanide sulfurtransferase activity"/>
    <property type="evidence" value="ECO:0007669"/>
    <property type="project" value="TreeGrafter"/>
</dbReference>
<dbReference type="SUPFAM" id="SSF52821">
    <property type="entry name" value="Rhodanese/Cell cycle control phosphatase"/>
    <property type="match status" value="2"/>
</dbReference>
<evidence type="ECO:0000313" key="4">
    <source>
        <dbReference type="EMBL" id="GJM63149.1"/>
    </source>
</evidence>
<dbReference type="RefSeq" id="WP_338238355.1">
    <property type="nucleotide sequence ID" value="NZ_BQKE01000002.1"/>
</dbReference>
<feature type="domain" description="Rhodanese" evidence="3">
    <location>
        <begin position="166"/>
        <end position="277"/>
    </location>
</feature>
<keyword evidence="5" id="KW-1185">Reference proteome</keyword>
<feature type="domain" description="Rhodanese" evidence="3">
    <location>
        <begin position="19"/>
        <end position="135"/>
    </location>
</feature>
<dbReference type="PANTHER" id="PTHR11364:SF27">
    <property type="entry name" value="SULFURTRANSFERASE"/>
    <property type="match status" value="1"/>
</dbReference>
<evidence type="ECO:0000256" key="2">
    <source>
        <dbReference type="ARBA" id="ARBA00022737"/>
    </source>
</evidence>
<evidence type="ECO:0000256" key="1">
    <source>
        <dbReference type="ARBA" id="ARBA00022679"/>
    </source>
</evidence>
<protein>
    <submittedName>
        <fullName evidence="4">Sulfurtransferase</fullName>
    </submittedName>
</protein>
<dbReference type="EMBL" id="BQKE01000002">
    <property type="protein sequence ID" value="GJM63149.1"/>
    <property type="molecule type" value="Genomic_DNA"/>
</dbReference>
<dbReference type="CDD" id="cd01449">
    <property type="entry name" value="TST_Repeat_2"/>
    <property type="match status" value="1"/>
</dbReference>
<organism evidence="4 5">
    <name type="scientific">Persicobacter diffluens</name>
    <dbReference type="NCBI Taxonomy" id="981"/>
    <lineage>
        <taxon>Bacteria</taxon>
        <taxon>Pseudomonadati</taxon>
        <taxon>Bacteroidota</taxon>
        <taxon>Cytophagia</taxon>
        <taxon>Cytophagales</taxon>
        <taxon>Persicobacteraceae</taxon>
        <taxon>Persicobacter</taxon>
    </lineage>
</organism>
<dbReference type="InterPro" id="IPR045078">
    <property type="entry name" value="TST/MPST-like"/>
</dbReference>
<dbReference type="PROSITE" id="PS50206">
    <property type="entry name" value="RHODANESE_3"/>
    <property type="match status" value="2"/>
</dbReference>
<dbReference type="AlphaFoldDB" id="A0AAN4VZV5"/>
<comment type="caution">
    <text evidence="4">The sequence shown here is derived from an EMBL/GenBank/DDBJ whole genome shotgun (WGS) entry which is preliminary data.</text>
</comment>
<dbReference type="Pfam" id="PF00581">
    <property type="entry name" value="Rhodanese"/>
    <property type="match status" value="2"/>
</dbReference>